<dbReference type="Gene3D" id="2.120.10.30">
    <property type="entry name" value="TolB, C-terminal domain"/>
    <property type="match status" value="2"/>
</dbReference>
<keyword evidence="6" id="KW-1185">Reference proteome</keyword>
<evidence type="ECO:0000313" key="6">
    <source>
        <dbReference type="Proteomes" id="UP001163046"/>
    </source>
</evidence>
<dbReference type="EMBL" id="MU826355">
    <property type="protein sequence ID" value="KAJ7379945.1"/>
    <property type="molecule type" value="Genomic_DNA"/>
</dbReference>
<dbReference type="PANTHER" id="PTHR10426">
    <property type="entry name" value="STRICTOSIDINE SYNTHASE-RELATED"/>
    <property type="match status" value="1"/>
</dbReference>
<evidence type="ECO:0000259" key="4">
    <source>
        <dbReference type="Pfam" id="PF03088"/>
    </source>
</evidence>
<proteinExistence type="inferred from homology"/>
<sequence length="204" mass="22670">MHTFGLLEVNPKARTVSTLVPPTPGLNGKPFRFVNDLDIARDGTIYFTDSSTKWQRRQFHYSLFEGDDTGRLMALPSQDRRNGNITSRGNMKGKSEVFAQNLPGIPDNIRLSSTGGYWVGIALLRSDFIDQAAQYPRPGALLQSITMPKHGLLLELNENGQIRRSFHDPTGSVVPGMSEVHDDGDVLYMGSHKSPFIGRLDLKN</sequence>
<dbReference type="InterPro" id="IPR018119">
    <property type="entry name" value="Strictosidine_synth_cons-reg"/>
</dbReference>
<comment type="caution">
    <text evidence="5">The sequence shown here is derived from an EMBL/GenBank/DDBJ whole genome shotgun (WGS) entry which is preliminary data.</text>
</comment>
<dbReference type="GO" id="GO:0016787">
    <property type="term" value="F:hydrolase activity"/>
    <property type="evidence" value="ECO:0007669"/>
    <property type="project" value="TreeGrafter"/>
</dbReference>
<name>A0A9W9ZEP5_9CNID</name>
<dbReference type="Pfam" id="PF03088">
    <property type="entry name" value="Str_synth"/>
    <property type="match status" value="1"/>
</dbReference>
<dbReference type="OrthoDB" id="5307922at2759"/>
<keyword evidence="3" id="KW-0325">Glycoprotein</keyword>
<dbReference type="AlphaFoldDB" id="A0A9W9ZEP5"/>
<comment type="similarity">
    <text evidence="1">Belongs to the strictosidine synthase family.</text>
</comment>
<accession>A0A9W9ZEP5</accession>
<gene>
    <name evidence="5" type="ORF">OS493_012707</name>
</gene>
<feature type="domain" description="Strictosidine synthase conserved region" evidence="4">
    <location>
        <begin position="35"/>
        <end position="78"/>
    </location>
</feature>
<evidence type="ECO:0000256" key="3">
    <source>
        <dbReference type="ARBA" id="ARBA00023180"/>
    </source>
</evidence>
<evidence type="ECO:0000256" key="2">
    <source>
        <dbReference type="ARBA" id="ARBA00022553"/>
    </source>
</evidence>
<dbReference type="PANTHER" id="PTHR10426:SF88">
    <property type="entry name" value="ADIPOCYTE PLASMA MEMBRANE-ASSOCIATED PROTEIN HEMOMUCIN-RELATED"/>
    <property type="match status" value="1"/>
</dbReference>
<protein>
    <recommendedName>
        <fullName evidence="4">Strictosidine synthase conserved region domain-containing protein</fullName>
    </recommendedName>
</protein>
<evidence type="ECO:0000313" key="5">
    <source>
        <dbReference type="EMBL" id="KAJ7379945.1"/>
    </source>
</evidence>
<keyword evidence="2" id="KW-0597">Phosphoprotein</keyword>
<dbReference type="Proteomes" id="UP001163046">
    <property type="component" value="Unassembled WGS sequence"/>
</dbReference>
<dbReference type="GO" id="GO:0012505">
    <property type="term" value="C:endomembrane system"/>
    <property type="evidence" value="ECO:0007669"/>
    <property type="project" value="TreeGrafter"/>
</dbReference>
<dbReference type="InterPro" id="IPR011042">
    <property type="entry name" value="6-blade_b-propeller_TolB-like"/>
</dbReference>
<dbReference type="SUPFAM" id="SSF63829">
    <property type="entry name" value="Calcium-dependent phosphotriesterase"/>
    <property type="match status" value="1"/>
</dbReference>
<reference evidence="5" key="1">
    <citation type="submission" date="2023-01" db="EMBL/GenBank/DDBJ databases">
        <title>Genome assembly of the deep-sea coral Lophelia pertusa.</title>
        <authorList>
            <person name="Herrera S."/>
            <person name="Cordes E."/>
        </authorList>
    </citation>
    <scope>NUCLEOTIDE SEQUENCE</scope>
    <source>
        <strain evidence="5">USNM1676648</strain>
        <tissue evidence="5">Polyp</tissue>
    </source>
</reference>
<organism evidence="5 6">
    <name type="scientific">Desmophyllum pertusum</name>
    <dbReference type="NCBI Taxonomy" id="174260"/>
    <lineage>
        <taxon>Eukaryota</taxon>
        <taxon>Metazoa</taxon>
        <taxon>Cnidaria</taxon>
        <taxon>Anthozoa</taxon>
        <taxon>Hexacorallia</taxon>
        <taxon>Scleractinia</taxon>
        <taxon>Caryophylliina</taxon>
        <taxon>Caryophylliidae</taxon>
        <taxon>Desmophyllum</taxon>
    </lineage>
</organism>
<evidence type="ECO:0000256" key="1">
    <source>
        <dbReference type="ARBA" id="ARBA00009191"/>
    </source>
</evidence>